<gene>
    <name evidence="6" type="primary">LOC112048110</name>
</gene>
<evidence type="ECO:0000256" key="2">
    <source>
        <dbReference type="ARBA" id="ARBA00007773"/>
    </source>
</evidence>
<keyword evidence="4" id="KW-0732">Signal</keyword>
<dbReference type="PANTHER" id="PTHR41146:SF1">
    <property type="entry name" value="DIURETIC HORMONE CLASS 2"/>
    <property type="match status" value="1"/>
</dbReference>
<dbReference type="Proteomes" id="UP001652582">
    <property type="component" value="Chromosome 13"/>
</dbReference>
<dbReference type="InterPro" id="IPR034439">
    <property type="entry name" value="DH2-like"/>
</dbReference>
<feature type="signal peptide" evidence="4">
    <location>
        <begin position="1"/>
        <end position="24"/>
    </location>
</feature>
<sequence>MMRLSCLLTCCLLGAMLLVLPATGYPSPNNYFREDGYEPEEILSLLNRLNDIIQMERKLETYKQDISRTLMTATNAIPKTMLPVYEEESPKKVMPVNDEEISNEKRDLDMGLNRGFSGAVQAKHLIGMTASRFAGGPGRRRRAAH</sequence>
<dbReference type="GeneID" id="112048110"/>
<evidence type="ECO:0000256" key="4">
    <source>
        <dbReference type="SAM" id="SignalP"/>
    </source>
</evidence>
<dbReference type="PANTHER" id="PTHR41146">
    <property type="entry name" value="DIURETIC HORMONE CLASS 2"/>
    <property type="match status" value="1"/>
</dbReference>
<evidence type="ECO:0000256" key="1">
    <source>
        <dbReference type="ARBA" id="ARBA00004613"/>
    </source>
</evidence>
<accession>A0ABM3LQ36</accession>
<comment type="subcellular location">
    <subcellularLocation>
        <location evidence="1">Secreted</location>
    </subcellularLocation>
</comment>
<comment type="similarity">
    <text evidence="2">Belongs to the diuretic hormone class 2 family.</text>
</comment>
<keyword evidence="5" id="KW-1185">Reference proteome</keyword>
<keyword evidence="3" id="KW-0964">Secreted</keyword>
<proteinExistence type="inferred from homology"/>
<dbReference type="RefSeq" id="XP_052741181.1">
    <property type="nucleotide sequence ID" value="XM_052885221.1"/>
</dbReference>
<organism evidence="5 6">
    <name type="scientific">Bicyclus anynana</name>
    <name type="common">Squinting bush brown butterfly</name>
    <dbReference type="NCBI Taxonomy" id="110368"/>
    <lineage>
        <taxon>Eukaryota</taxon>
        <taxon>Metazoa</taxon>
        <taxon>Ecdysozoa</taxon>
        <taxon>Arthropoda</taxon>
        <taxon>Hexapoda</taxon>
        <taxon>Insecta</taxon>
        <taxon>Pterygota</taxon>
        <taxon>Neoptera</taxon>
        <taxon>Endopterygota</taxon>
        <taxon>Lepidoptera</taxon>
        <taxon>Glossata</taxon>
        <taxon>Ditrysia</taxon>
        <taxon>Papilionoidea</taxon>
        <taxon>Nymphalidae</taxon>
        <taxon>Satyrinae</taxon>
        <taxon>Satyrini</taxon>
        <taxon>Mycalesina</taxon>
        <taxon>Bicyclus</taxon>
    </lineage>
</organism>
<feature type="chain" id="PRO_5047236896" evidence="4">
    <location>
        <begin position="25"/>
        <end position="145"/>
    </location>
</feature>
<name>A0ABM3LQ36_BICAN</name>
<reference evidence="6" key="1">
    <citation type="submission" date="2025-08" db="UniProtKB">
        <authorList>
            <consortium name="RefSeq"/>
        </authorList>
    </citation>
    <scope>IDENTIFICATION</scope>
</reference>
<evidence type="ECO:0000313" key="6">
    <source>
        <dbReference type="RefSeq" id="XP_052741181.1"/>
    </source>
</evidence>
<evidence type="ECO:0000313" key="5">
    <source>
        <dbReference type="Proteomes" id="UP001652582"/>
    </source>
</evidence>
<evidence type="ECO:0000256" key="3">
    <source>
        <dbReference type="ARBA" id="ARBA00022525"/>
    </source>
</evidence>
<protein>
    <submittedName>
        <fullName evidence="6">Diuretic hormone class 2</fullName>
    </submittedName>
</protein>